<sequence length="670" mass="75935">MSFISLSGNPNYPCQILSFKGITLMFDCALNPLPILSFLPLPLVHSSHFSSLSGWSGLNGNSSSLENEIKFNDSCGFKFVDSSPEFSIPEIKGIEMSKIDVILISNYRSILALPYITQRTNFNGTIYATQPTIILGELFMEELNSSIAKNPKIKKATHWKNSTVLTQIFSPEFVESINLGELQTIYTMDEIHDTILKIKSVSFNEKINMFGILTAHAVSSGYCLGSCNWIIKTPHEKIVYISSSSTLVSHIRAIDSAALKNADIAILGSLSLSQTAKPNARMSEFCDHVERTLKIGGNVLIPCYSSGEIYNLFECLTAHLESCGLGGVPIFFISPIAERSLMYSNIMNGWISESKQNRIFTAEEPFFHSQHIKNGRIKFFDSISNLNFQKEIRLPMVVFVNHPSLRFGEVVHFIELWGSQPNNIMILTEPEFPFFETLAPFQPKSMKVVFCPIDTRMSFYQANAILNEIKPANIVLPYQYTMCNEFEMKNLAAKTQTYSEMMIENENSKLFSYRKNESIDLPLPFQKERLTIHSEIVKEIRQNPSYDKLKLTKVSGILEAKNNRFELAVITKQIENKIRNDSPTLTLPMPRYLIGDVDVNKLVEILNSKGFENIHLNRDRFDKFLIDIESSSISIEIDNTSKTIDYIIEDFNEEIVSKIKEMIAQCLNSL</sequence>
<keyword evidence="5" id="KW-0539">Nucleus</keyword>
<reference evidence="7" key="2">
    <citation type="submission" date="2020-01" db="EMBL/GenBank/DDBJ databases">
        <authorList>
            <person name="Korhonen P.K.K."/>
            <person name="Guangxu M.G."/>
            <person name="Wang T.W."/>
            <person name="Stroehlein A.J.S."/>
            <person name="Young N.D."/>
            <person name="Ang C.-S.A."/>
            <person name="Fernando D.W.F."/>
            <person name="Lu H.L."/>
            <person name="Taylor S.T."/>
            <person name="Ehtesham M.E.M."/>
            <person name="Najaraj S.H.N."/>
            <person name="Harsha G.H.G."/>
            <person name="Madugundu A.M."/>
            <person name="Renuse S.R."/>
            <person name="Holt D.H."/>
            <person name="Pandey A.P."/>
            <person name="Papenfuss A.P."/>
            <person name="Gasser R.B.G."/>
            <person name="Fischer K.F."/>
        </authorList>
    </citation>
    <scope>NUCLEOTIDE SEQUENCE</scope>
    <source>
        <strain evidence="7">SSS_KF_BRIS2020</strain>
    </source>
</reference>
<dbReference type="OrthoDB" id="5600060at2759"/>
<dbReference type="EnsemblMetazoa" id="SSS_6248s_mrna">
    <property type="protein sequence ID" value="KAF7493611.1"/>
    <property type="gene ID" value="SSS_6248"/>
</dbReference>
<gene>
    <name evidence="7" type="ORF">SSS_6248</name>
</gene>
<dbReference type="EMBL" id="WVUK01000055">
    <property type="protein sequence ID" value="KAF7493611.1"/>
    <property type="molecule type" value="Genomic_DNA"/>
</dbReference>
<organism evidence="7">
    <name type="scientific">Sarcoptes scabiei</name>
    <name type="common">Itch mite</name>
    <name type="synonym">Acarus scabiei</name>
    <dbReference type="NCBI Taxonomy" id="52283"/>
    <lineage>
        <taxon>Eukaryota</taxon>
        <taxon>Metazoa</taxon>
        <taxon>Ecdysozoa</taxon>
        <taxon>Arthropoda</taxon>
        <taxon>Chelicerata</taxon>
        <taxon>Arachnida</taxon>
        <taxon>Acari</taxon>
        <taxon>Acariformes</taxon>
        <taxon>Sarcoptiformes</taxon>
        <taxon>Astigmata</taxon>
        <taxon>Psoroptidia</taxon>
        <taxon>Sarcoptoidea</taxon>
        <taxon>Sarcoptidae</taxon>
        <taxon>Sarcoptinae</taxon>
        <taxon>Sarcoptes</taxon>
    </lineage>
</organism>
<reference evidence="8" key="3">
    <citation type="submission" date="2022-06" db="UniProtKB">
        <authorList>
            <consortium name="EnsemblMetazoa"/>
        </authorList>
    </citation>
    <scope>IDENTIFICATION</scope>
</reference>
<dbReference type="InterPro" id="IPR036866">
    <property type="entry name" value="RibonucZ/Hydroxyglut_hydro"/>
</dbReference>
<protein>
    <submittedName>
        <fullName evidence="7">Integrator complex subunit 9</fullName>
    </submittedName>
</protein>
<dbReference type="Gene3D" id="3.60.15.10">
    <property type="entry name" value="Ribonuclease Z/Hydroxyacylglutathione hydrolase-like"/>
    <property type="match status" value="1"/>
</dbReference>
<dbReference type="AlphaFoldDB" id="A0A834RDJ8"/>
<evidence type="ECO:0000256" key="1">
    <source>
        <dbReference type="ARBA" id="ARBA00004123"/>
    </source>
</evidence>
<evidence type="ECO:0000256" key="2">
    <source>
        <dbReference type="ARBA" id="ARBA00004496"/>
    </source>
</evidence>
<evidence type="ECO:0000256" key="4">
    <source>
        <dbReference type="ARBA" id="ARBA00022490"/>
    </source>
</evidence>
<dbReference type="PANTHER" id="PTHR46094">
    <property type="entry name" value="INTEGRATOR COMPLEX SUBUNIT 9"/>
    <property type="match status" value="1"/>
</dbReference>
<dbReference type="InterPro" id="IPR022712">
    <property type="entry name" value="Beta_Casp"/>
</dbReference>
<dbReference type="PANTHER" id="PTHR46094:SF1">
    <property type="entry name" value="INTEGRATOR COMPLEX SUBUNIT 9"/>
    <property type="match status" value="1"/>
</dbReference>
<accession>A0A834RDJ8</accession>
<dbReference type="GO" id="GO:0005737">
    <property type="term" value="C:cytoplasm"/>
    <property type="evidence" value="ECO:0007669"/>
    <property type="project" value="UniProtKB-SubCell"/>
</dbReference>
<evidence type="ECO:0000313" key="9">
    <source>
        <dbReference type="Proteomes" id="UP000070412"/>
    </source>
</evidence>
<evidence type="ECO:0000313" key="8">
    <source>
        <dbReference type="EnsemblMetazoa" id="KAF7493611.1"/>
    </source>
</evidence>
<dbReference type="SMART" id="SM01027">
    <property type="entry name" value="Beta-Casp"/>
    <property type="match status" value="1"/>
</dbReference>
<dbReference type="Proteomes" id="UP000070412">
    <property type="component" value="Unassembled WGS sequence"/>
</dbReference>
<evidence type="ECO:0000313" key="7">
    <source>
        <dbReference type="EMBL" id="KAF7493611.1"/>
    </source>
</evidence>
<proteinExistence type="inferred from homology"/>
<dbReference type="SUPFAM" id="SSF56281">
    <property type="entry name" value="Metallo-hydrolase/oxidoreductase"/>
    <property type="match status" value="1"/>
</dbReference>
<dbReference type="GO" id="GO:0032039">
    <property type="term" value="C:integrator complex"/>
    <property type="evidence" value="ECO:0007669"/>
    <property type="project" value="InterPro"/>
</dbReference>
<dbReference type="InterPro" id="IPR027074">
    <property type="entry name" value="Integrator_9su"/>
</dbReference>
<feature type="domain" description="Beta-Casp" evidence="6">
    <location>
        <begin position="309"/>
        <end position="438"/>
    </location>
</feature>
<keyword evidence="4" id="KW-0963">Cytoplasm</keyword>
<reference evidence="9" key="1">
    <citation type="journal article" date="2020" name="PLoS Negl. Trop. Dis.">
        <title>High-quality nuclear genome for Sarcoptes scabiei-A critical resource for a neglected parasite.</title>
        <authorList>
            <person name="Korhonen P.K."/>
            <person name="Gasser R.B."/>
            <person name="Ma G."/>
            <person name="Wang T."/>
            <person name="Stroehlein A.J."/>
            <person name="Young N.D."/>
            <person name="Ang C.S."/>
            <person name="Fernando D.D."/>
            <person name="Lu H.C."/>
            <person name="Taylor S."/>
            <person name="Reynolds S.L."/>
            <person name="Mofiz E."/>
            <person name="Najaraj S.H."/>
            <person name="Gowda H."/>
            <person name="Madugundu A."/>
            <person name="Renuse S."/>
            <person name="Holt D."/>
            <person name="Pandey A."/>
            <person name="Papenfuss A.T."/>
            <person name="Fischer K."/>
        </authorList>
    </citation>
    <scope>NUCLEOTIDE SEQUENCE [LARGE SCALE GENOMIC DNA]</scope>
</reference>
<comment type="subcellular location">
    <subcellularLocation>
        <location evidence="2">Cytoplasm</location>
    </subcellularLocation>
    <subcellularLocation>
        <location evidence="1">Nucleus</location>
    </subcellularLocation>
</comment>
<evidence type="ECO:0000256" key="5">
    <source>
        <dbReference type="ARBA" id="ARBA00023242"/>
    </source>
</evidence>
<dbReference type="Pfam" id="PF16661">
    <property type="entry name" value="Lactamase_B_6"/>
    <property type="match status" value="1"/>
</dbReference>
<dbReference type="InterPro" id="IPR001279">
    <property type="entry name" value="Metallo-B-lactamas"/>
</dbReference>
<name>A0A834RDJ8_SARSC</name>
<keyword evidence="9" id="KW-1185">Reference proteome</keyword>
<comment type="similarity">
    <text evidence="3">Belongs to the metallo-beta-lactamase superfamily. RNA-metabolizing metallo-beta-lactamase-like family. INTS9 subfamily.</text>
</comment>
<dbReference type="GO" id="GO:0034472">
    <property type="term" value="P:snRNA 3'-end processing"/>
    <property type="evidence" value="ECO:0007669"/>
    <property type="project" value="TreeGrafter"/>
</dbReference>
<evidence type="ECO:0000259" key="6">
    <source>
        <dbReference type="SMART" id="SM01027"/>
    </source>
</evidence>
<evidence type="ECO:0000256" key="3">
    <source>
        <dbReference type="ARBA" id="ARBA00006861"/>
    </source>
</evidence>